<organism evidence="2 3">
    <name type="scientific">Fragilariopsis cylindrus CCMP1102</name>
    <dbReference type="NCBI Taxonomy" id="635003"/>
    <lineage>
        <taxon>Eukaryota</taxon>
        <taxon>Sar</taxon>
        <taxon>Stramenopiles</taxon>
        <taxon>Ochrophyta</taxon>
        <taxon>Bacillariophyta</taxon>
        <taxon>Bacillariophyceae</taxon>
        <taxon>Bacillariophycidae</taxon>
        <taxon>Bacillariales</taxon>
        <taxon>Bacillariaceae</taxon>
        <taxon>Fragilariopsis</taxon>
    </lineage>
</organism>
<evidence type="ECO:0008006" key="4">
    <source>
        <dbReference type="Google" id="ProtNLM"/>
    </source>
</evidence>
<accession>A0A1E7ESJ4</accession>
<protein>
    <recommendedName>
        <fullName evidence="4">Fe2OG dioxygenase domain-containing protein</fullName>
    </recommendedName>
</protein>
<dbReference type="EMBL" id="KV784378">
    <property type="protein sequence ID" value="OEU08825.1"/>
    <property type="molecule type" value="Genomic_DNA"/>
</dbReference>
<feature type="compositionally biased region" description="Basic and acidic residues" evidence="1">
    <location>
        <begin position="204"/>
        <end position="215"/>
    </location>
</feature>
<sequence>MTINDDEVGKIPVISDDVELLKRGICCVKIPERIDIDLWAKELSQLTPMILGFEGDGEYSFYRNIMDEPDFPFDMILFEEVKPKKKLQQQQESYSSSSKVLQELSDIGKAMIRYFPIITQWQQEHKDQQNLVKYLSENLQLDDAFCVHYNMDQEDTTGKKHIDPSDITINMCLQKSDETEGSYVLFYGIKKLLNVVDDVDNDKEKEGEEMQKNIYDDADNGNDSDKKNRIHDNRFYVSQKPGYATIHFGDHTHETTALHHGSRTNIILTYVYTDPNRSDVATRTCY</sequence>
<dbReference type="InParanoid" id="A0A1E7ESJ4"/>
<dbReference type="OrthoDB" id="42083at2759"/>
<dbReference type="AlphaFoldDB" id="A0A1E7ESJ4"/>
<gene>
    <name evidence="2" type="ORF">FRACYDRAFT_249167</name>
</gene>
<name>A0A1E7ESJ4_9STRA</name>
<evidence type="ECO:0000256" key="1">
    <source>
        <dbReference type="SAM" id="MobiDB-lite"/>
    </source>
</evidence>
<evidence type="ECO:0000313" key="3">
    <source>
        <dbReference type="Proteomes" id="UP000095751"/>
    </source>
</evidence>
<keyword evidence="3" id="KW-1185">Reference proteome</keyword>
<dbReference type="KEGG" id="fcy:FRACYDRAFT_249167"/>
<dbReference type="Proteomes" id="UP000095751">
    <property type="component" value="Unassembled WGS sequence"/>
</dbReference>
<proteinExistence type="predicted"/>
<evidence type="ECO:0000313" key="2">
    <source>
        <dbReference type="EMBL" id="OEU08825.1"/>
    </source>
</evidence>
<feature type="region of interest" description="Disordered" evidence="1">
    <location>
        <begin position="204"/>
        <end position="229"/>
    </location>
</feature>
<reference evidence="2 3" key="1">
    <citation type="submission" date="2016-09" db="EMBL/GenBank/DDBJ databases">
        <title>Extensive genetic diversity and differential bi-allelic expression allows diatom success in the polar Southern Ocean.</title>
        <authorList>
            <consortium name="DOE Joint Genome Institute"/>
            <person name="Mock T."/>
            <person name="Otillar R.P."/>
            <person name="Strauss J."/>
            <person name="Dupont C."/>
            <person name="Frickenhaus S."/>
            <person name="Maumus F."/>
            <person name="Mcmullan M."/>
            <person name="Sanges R."/>
            <person name="Schmutz J."/>
            <person name="Toseland A."/>
            <person name="Valas R."/>
            <person name="Veluchamy A."/>
            <person name="Ward B.J."/>
            <person name="Allen A."/>
            <person name="Barry K."/>
            <person name="Falciatore A."/>
            <person name="Ferrante M."/>
            <person name="Fortunato A.E."/>
            <person name="Gloeckner G."/>
            <person name="Gruber A."/>
            <person name="Hipkin R."/>
            <person name="Janech M."/>
            <person name="Kroth P."/>
            <person name="Leese F."/>
            <person name="Lindquist E."/>
            <person name="Lyon B.R."/>
            <person name="Martin J."/>
            <person name="Mayer C."/>
            <person name="Parker M."/>
            <person name="Quesneville H."/>
            <person name="Raymond J."/>
            <person name="Uhlig C."/>
            <person name="Valentin K.U."/>
            <person name="Worden A.Z."/>
            <person name="Armbrust E.V."/>
            <person name="Bowler C."/>
            <person name="Green B."/>
            <person name="Moulton V."/>
            <person name="Van Oosterhout C."/>
            <person name="Grigoriev I."/>
        </authorList>
    </citation>
    <scope>NUCLEOTIDE SEQUENCE [LARGE SCALE GENOMIC DNA]</scope>
    <source>
        <strain evidence="2 3">CCMP1102</strain>
    </source>
</reference>